<feature type="compositionally biased region" description="Low complexity" evidence="4">
    <location>
        <begin position="1317"/>
        <end position="1337"/>
    </location>
</feature>
<dbReference type="GO" id="GO:0000146">
    <property type="term" value="F:microfilament motor activity"/>
    <property type="evidence" value="ECO:0007669"/>
    <property type="project" value="TreeGrafter"/>
</dbReference>
<evidence type="ECO:0000259" key="5">
    <source>
        <dbReference type="PROSITE" id="PS51460"/>
    </source>
</evidence>
<keyword evidence="2" id="KW-0963">Cytoplasm</keyword>
<evidence type="ECO:0000256" key="3">
    <source>
        <dbReference type="ARBA" id="ARBA00023212"/>
    </source>
</evidence>
<keyword evidence="3" id="KW-0206">Cytoskeleton</keyword>
<dbReference type="GO" id="GO:0005737">
    <property type="term" value="C:cytoplasm"/>
    <property type="evidence" value="ECO:0007669"/>
    <property type="project" value="TreeGrafter"/>
</dbReference>
<dbReference type="OrthoDB" id="5409589at2759"/>
<dbReference type="InterPro" id="IPR036534">
    <property type="entry name" value="GAR_dom_sf"/>
</dbReference>
<evidence type="ECO:0000256" key="1">
    <source>
        <dbReference type="ARBA" id="ARBA00004245"/>
    </source>
</evidence>
<dbReference type="SUPFAM" id="SSF143575">
    <property type="entry name" value="GAS2 domain-like"/>
    <property type="match status" value="1"/>
</dbReference>
<feature type="region of interest" description="Disordered" evidence="4">
    <location>
        <begin position="1144"/>
        <end position="1250"/>
    </location>
</feature>
<feature type="region of interest" description="Disordered" evidence="4">
    <location>
        <begin position="351"/>
        <end position="399"/>
    </location>
</feature>
<dbReference type="PANTHER" id="PTHR45615">
    <property type="entry name" value="MYOSIN HEAVY CHAIN, NON-MUSCLE"/>
    <property type="match status" value="1"/>
</dbReference>
<dbReference type="GO" id="GO:0051015">
    <property type="term" value="F:actin filament binding"/>
    <property type="evidence" value="ECO:0007669"/>
    <property type="project" value="TreeGrafter"/>
</dbReference>
<feature type="compositionally biased region" description="Low complexity" evidence="4">
    <location>
        <begin position="1167"/>
        <end position="1177"/>
    </location>
</feature>
<accession>A0A1L7X5E6</accession>
<feature type="region of interest" description="Disordered" evidence="4">
    <location>
        <begin position="577"/>
        <end position="618"/>
    </location>
</feature>
<feature type="region of interest" description="Disordered" evidence="4">
    <location>
        <begin position="687"/>
        <end position="774"/>
    </location>
</feature>
<reference evidence="6 7" key="1">
    <citation type="submission" date="2016-03" db="EMBL/GenBank/DDBJ databases">
        <authorList>
            <person name="Ploux O."/>
        </authorList>
    </citation>
    <scope>NUCLEOTIDE SEQUENCE [LARGE SCALE GENOMIC DNA]</scope>
    <source>
        <strain evidence="6 7">UAMH 11012</strain>
    </source>
</reference>
<dbReference type="STRING" id="576137.A0A1L7X5E6"/>
<evidence type="ECO:0000313" key="6">
    <source>
        <dbReference type="EMBL" id="CZR60242.1"/>
    </source>
</evidence>
<feature type="compositionally biased region" description="Low complexity" evidence="4">
    <location>
        <begin position="1514"/>
        <end position="1540"/>
    </location>
</feature>
<feature type="compositionally biased region" description="Polar residues" evidence="4">
    <location>
        <begin position="1440"/>
        <end position="1449"/>
    </location>
</feature>
<dbReference type="PROSITE" id="PS51460">
    <property type="entry name" value="GAR"/>
    <property type="match status" value="1"/>
</dbReference>
<dbReference type="GO" id="GO:0008017">
    <property type="term" value="F:microtubule binding"/>
    <property type="evidence" value="ECO:0007669"/>
    <property type="project" value="InterPro"/>
</dbReference>
<organism evidence="6 7">
    <name type="scientific">Phialocephala subalpina</name>
    <dbReference type="NCBI Taxonomy" id="576137"/>
    <lineage>
        <taxon>Eukaryota</taxon>
        <taxon>Fungi</taxon>
        <taxon>Dikarya</taxon>
        <taxon>Ascomycota</taxon>
        <taxon>Pezizomycotina</taxon>
        <taxon>Leotiomycetes</taxon>
        <taxon>Helotiales</taxon>
        <taxon>Mollisiaceae</taxon>
        <taxon>Phialocephala</taxon>
        <taxon>Phialocephala fortinii species complex</taxon>
    </lineage>
</organism>
<gene>
    <name evidence="6" type="ORF">PAC_10138</name>
</gene>
<feature type="region of interest" description="Disordered" evidence="4">
    <location>
        <begin position="437"/>
        <end position="494"/>
    </location>
</feature>
<feature type="compositionally biased region" description="Polar residues" evidence="4">
    <location>
        <begin position="1054"/>
        <end position="1065"/>
    </location>
</feature>
<feature type="domain" description="GAR" evidence="5">
    <location>
        <begin position="1342"/>
        <end position="1417"/>
    </location>
</feature>
<feature type="compositionally biased region" description="Basic and acidic residues" evidence="4">
    <location>
        <begin position="687"/>
        <end position="715"/>
    </location>
</feature>
<proteinExistence type="predicted"/>
<feature type="region of interest" description="Disordered" evidence="4">
    <location>
        <begin position="523"/>
        <end position="559"/>
    </location>
</feature>
<feature type="compositionally biased region" description="Low complexity" evidence="4">
    <location>
        <begin position="917"/>
        <end position="928"/>
    </location>
</feature>
<feature type="compositionally biased region" description="Basic and acidic residues" evidence="4">
    <location>
        <begin position="929"/>
        <end position="942"/>
    </location>
</feature>
<evidence type="ECO:0000256" key="4">
    <source>
        <dbReference type="SAM" id="MobiDB-lite"/>
    </source>
</evidence>
<feature type="compositionally biased region" description="Low complexity" evidence="4">
    <location>
        <begin position="799"/>
        <end position="810"/>
    </location>
</feature>
<feature type="region of interest" description="Disordered" evidence="4">
    <location>
        <begin position="789"/>
        <end position="1032"/>
    </location>
</feature>
<feature type="compositionally biased region" description="Basic and acidic residues" evidence="4">
    <location>
        <begin position="842"/>
        <end position="852"/>
    </location>
</feature>
<dbReference type="GO" id="GO:0016460">
    <property type="term" value="C:myosin II complex"/>
    <property type="evidence" value="ECO:0007669"/>
    <property type="project" value="TreeGrafter"/>
</dbReference>
<dbReference type="Gene3D" id="3.30.920.20">
    <property type="entry name" value="Gas2-like domain"/>
    <property type="match status" value="1"/>
</dbReference>
<evidence type="ECO:0000256" key="2">
    <source>
        <dbReference type="ARBA" id="ARBA00022490"/>
    </source>
</evidence>
<keyword evidence="7" id="KW-1185">Reference proteome</keyword>
<feature type="compositionally biased region" description="Basic and acidic residues" evidence="4">
    <location>
        <begin position="577"/>
        <end position="613"/>
    </location>
</feature>
<sequence length="1614" mass="177643">MDNSPLFSPNTPRFTPPRMHVRNASQSPTRKRFADDLLSDLSPATTLEAFTNPSGKLKASIEAASTSERAFGLRATMASKKIQEWVEELSNWPWPAEGGSIGFEMPATKRRKLSDPFVDHNSRQNSYEQTGMTNGDALKYIGSLLAEEVDRYEVRIDEIQADMEDLNVEDIKRQVLDTHFSPRSRPSSSGSNAPTPQFLSSYTKMDDFTAIVTSTVLQSLPNLSRLMRLMDVWSIRLSVLRKVPPLLLALEDIEVALKSGWNAIRTPTANEEYLSRETFTVMRNVLREKVTTLGQNLDFLLDTLEGRQDTLPDIWLDRMEVIENDYGNWDVAADRKVREGEWAKLTKKRKEEEDAQRLRDEQEAETARRKAEQQAKEEAERIARQQAEDEARWRAEKEAQEAEAAEIARLQAEKDAEEAARLKAQMEAEAIEAARLEAEHKAAEAEEARIQAQREAEESAKQKAEQEAADLARRKAEEEAAEAARTKAQQEAEHAEAVRLQALKDAEAEAIRKQQLEVELAEAARRKAEHEAQDLARRKAEEEAAEATRLKARKDAEDNAIRKAQVEAEIAEAARLEAEREAQNAARRQAEQEAKEAAARKAQQEAEEARLAAEQEAQEAAIRMAQLEAEAAERLRLQAQREAEEAETAERARLKAENDAIEVKLAEEQAPKKAAEALTAEAARIQAEEDARKRKAEKDEEDAERVRIQAQREAEEAAVSETARRKASEDARMEPARLQAERDSEVPRREEEAQGSQAATRDAEDGASRQAPECTICADLQDVDESASLRKGARAAMGSSTSTEVSTQSSNFFDAVKPSVTSYAPYDGVDESSAPLFLSPSDDTRLDYDSHAKQVVLDSPIHLNDRPSPVESLSPTSPTKSKSVEPRGPVTPPSQKIPRFGHAFANAIRRASSSPHTSSVERTQSSRSSQHDFSLDAQDNRSPKGTSTRPRSPVKLLFPPDGAHDLLASSQAISKSNEDGWVVINSSNDEDVHPSDDLDNDRLDSIEGSPTKSRNSASSAILGYPTTDPTPEIQEAEPAEYFQPVFSPIKSARSPVNGSEPTTPSKPAIKIDEAIPSANGPPSPGSPFVSSPRGMTAIQRRISPSSDGACEICDSFAEEGEVERPPEPILARKTSISLINNGVRRISIPRRDSISSEASTVIKCRASEPPSSPMASPLEVSFLKSSFNEKDEVSPSAGRIGLRDRNSYDSPPDSPAPAPRMSPKRSLQILKSPNLFPPDSNTAPSTPVDAPVFANLDLTTAPMVSSPKKATTDEQIQQQISSLLESIPARIRLTSEPDGTPFTSQTLRPKKTRRSVTPNLRPSSSLSNYSTSTTYSRAPTPGPQFTLAPAFAKTGQRTRTYNGNPEIKLYHLSRSTGEAPIKLFVRLVGEHGERVMVRVGGGWADLGEYLKEYASHHGRRSAADAGDKVEIQDLPPRAVSISSATSTVRGSGRDTPQPRSFSVMERERPGSSLNVRKTRKSIGANDPSPIPTRINDTRSPSTPLPIATRRAFETPPSVASVASSSSNSGTGPSGRSSRLSWTEEDSSLGLAGPKSKKVVISERDQEWVESMKEKVRLASAEKEKKEKLDRDRERKTSFGEMDRVGGTKRLFRKG</sequence>
<feature type="region of interest" description="Disordered" evidence="4">
    <location>
        <begin position="1"/>
        <end position="30"/>
    </location>
</feature>
<dbReference type="Pfam" id="PF02187">
    <property type="entry name" value="GAS2"/>
    <property type="match status" value="1"/>
</dbReference>
<evidence type="ECO:0000313" key="7">
    <source>
        <dbReference type="Proteomes" id="UP000184330"/>
    </source>
</evidence>
<feature type="compositionally biased region" description="Polar residues" evidence="4">
    <location>
        <begin position="1008"/>
        <end position="1019"/>
    </location>
</feature>
<feature type="region of interest" description="Disordered" evidence="4">
    <location>
        <begin position="1292"/>
        <end position="1344"/>
    </location>
</feature>
<dbReference type="EMBL" id="FJOG01000015">
    <property type="protein sequence ID" value="CZR60242.1"/>
    <property type="molecule type" value="Genomic_DNA"/>
</dbReference>
<comment type="subcellular location">
    <subcellularLocation>
        <location evidence="1">Cytoplasm</location>
        <location evidence="1">Cytoskeleton</location>
    </subcellularLocation>
</comment>
<feature type="region of interest" description="Disordered" evidence="4">
    <location>
        <begin position="1438"/>
        <end position="1558"/>
    </location>
</feature>
<dbReference type="GO" id="GO:0032982">
    <property type="term" value="C:myosin filament"/>
    <property type="evidence" value="ECO:0007669"/>
    <property type="project" value="TreeGrafter"/>
</dbReference>
<protein>
    <recommendedName>
        <fullName evidence="5">GAR domain-containing protein</fullName>
    </recommendedName>
</protein>
<dbReference type="Proteomes" id="UP000184330">
    <property type="component" value="Unassembled WGS sequence"/>
</dbReference>
<dbReference type="InterPro" id="IPR003108">
    <property type="entry name" value="GAR_dom"/>
</dbReference>
<name>A0A1L7X5E6_9HELO</name>
<feature type="region of interest" description="Disordered" evidence="4">
    <location>
        <begin position="1050"/>
        <end position="1092"/>
    </location>
</feature>
<feature type="region of interest" description="Disordered" evidence="4">
    <location>
        <begin position="1570"/>
        <end position="1614"/>
    </location>
</feature>
<feature type="compositionally biased region" description="Polar residues" evidence="4">
    <location>
        <begin position="1"/>
        <end position="13"/>
    </location>
</feature>
<feature type="compositionally biased region" description="Basic and acidic residues" evidence="4">
    <location>
        <begin position="722"/>
        <end position="752"/>
    </location>
</feature>
<feature type="compositionally biased region" description="Basic and acidic residues" evidence="4">
    <location>
        <begin position="990"/>
        <end position="1005"/>
    </location>
</feature>
<feature type="compositionally biased region" description="Basic and acidic residues" evidence="4">
    <location>
        <begin position="1570"/>
        <end position="1605"/>
    </location>
</feature>
<dbReference type="PANTHER" id="PTHR45615:SF40">
    <property type="entry name" value="MYOSIN HEAVY CHAIN, NON-MUSCLE"/>
    <property type="match status" value="1"/>
</dbReference>